<accession>A0A0B4RUQ7</accession>
<comment type="function">
    <text evidence="2">Repressor of jasmonate responses.</text>
</comment>
<name>A0A0B4RUQ7_HEVBR</name>
<dbReference type="Pfam" id="PF06200">
    <property type="entry name" value="tify"/>
    <property type="match status" value="1"/>
</dbReference>
<feature type="region of interest" description="Disordered" evidence="3">
    <location>
        <begin position="64"/>
        <end position="106"/>
    </location>
</feature>
<organism evidence="5">
    <name type="scientific">Hevea brasiliensis</name>
    <name type="common">Para rubber tree</name>
    <name type="synonym">Siphonia brasiliensis</name>
    <dbReference type="NCBI Taxonomy" id="3981"/>
    <lineage>
        <taxon>Eukaryota</taxon>
        <taxon>Viridiplantae</taxon>
        <taxon>Streptophyta</taxon>
        <taxon>Embryophyta</taxon>
        <taxon>Tracheophyta</taxon>
        <taxon>Spermatophyta</taxon>
        <taxon>Magnoliopsida</taxon>
        <taxon>eudicotyledons</taxon>
        <taxon>Gunneridae</taxon>
        <taxon>Pentapetalae</taxon>
        <taxon>rosids</taxon>
        <taxon>fabids</taxon>
        <taxon>Malpighiales</taxon>
        <taxon>Euphorbiaceae</taxon>
        <taxon>Crotonoideae</taxon>
        <taxon>Micrandreae</taxon>
        <taxon>Hevea</taxon>
    </lineage>
</organism>
<dbReference type="GO" id="GO:2000022">
    <property type="term" value="P:regulation of jasmonic acid mediated signaling pathway"/>
    <property type="evidence" value="ECO:0007669"/>
    <property type="project" value="UniProtKB-UniRule"/>
</dbReference>
<dbReference type="InterPro" id="IPR010399">
    <property type="entry name" value="Tify_dom"/>
</dbReference>
<evidence type="ECO:0000256" key="1">
    <source>
        <dbReference type="ARBA" id="ARBA00008614"/>
    </source>
</evidence>
<dbReference type="Pfam" id="PF09425">
    <property type="entry name" value="Jas_motif"/>
    <property type="match status" value="1"/>
</dbReference>
<dbReference type="AlphaFoldDB" id="A0A0B4RUQ7"/>
<dbReference type="SMART" id="SM00979">
    <property type="entry name" value="TIFY"/>
    <property type="match status" value="1"/>
</dbReference>
<comment type="subcellular location">
    <subcellularLocation>
        <location evidence="2">Nucleus</location>
    </subcellularLocation>
</comment>
<dbReference type="PANTHER" id="PTHR33077">
    <property type="entry name" value="PROTEIN TIFY 4A-RELATED-RELATED"/>
    <property type="match status" value="1"/>
</dbReference>
<evidence type="ECO:0000259" key="4">
    <source>
        <dbReference type="PROSITE" id="PS51320"/>
    </source>
</evidence>
<dbReference type="GO" id="GO:0009611">
    <property type="term" value="P:response to wounding"/>
    <property type="evidence" value="ECO:0007669"/>
    <property type="project" value="UniProtKB-UniRule"/>
</dbReference>
<keyword evidence="2" id="KW-0539">Nucleus</keyword>
<reference evidence="5" key="1">
    <citation type="submission" date="2013-12" db="EMBL/GenBank/DDBJ databases">
        <title>Cloning and characterization of JAZ gene family of Hevea brasiliensis.</title>
        <authorList>
            <person name="Huang X."/>
            <person name="Zhai J."/>
            <person name="Xia Z."/>
            <person name="Yuan H."/>
            <person name="Hong H."/>
            <person name="Xiao H."/>
        </authorList>
    </citation>
    <scope>NUCLEOTIDE SEQUENCE</scope>
</reference>
<protein>
    <recommendedName>
        <fullName evidence="2">Protein TIFY</fullName>
    </recommendedName>
    <alternativeName>
        <fullName evidence="2">Jasmonate ZIM domain-containing protein</fullName>
    </alternativeName>
</protein>
<dbReference type="InterPro" id="IPR040390">
    <property type="entry name" value="TIFY/JAZ"/>
</dbReference>
<sequence length="141" mass="16196">MSRNCNLELSLFPTSDQYHRHQERRQQQQKLTIFYNGSVSVWDATEVQARAILMLAAQEMEDKMRITSTGPSSSSSSSLSSEQPVSPTLEPPPPPAYGPNNNGLSMKRSLQRFFQKRNHRIQATYPYNINRRPHACRVDHH</sequence>
<evidence type="ECO:0000313" key="5">
    <source>
        <dbReference type="EMBL" id="AIY25008.1"/>
    </source>
</evidence>
<feature type="domain" description="Tify" evidence="4">
    <location>
        <begin position="24"/>
        <end position="58"/>
    </location>
</feature>
<feature type="compositionally biased region" description="Low complexity" evidence="3">
    <location>
        <begin position="72"/>
        <end position="88"/>
    </location>
</feature>
<proteinExistence type="evidence at transcript level"/>
<evidence type="ECO:0000256" key="3">
    <source>
        <dbReference type="SAM" id="MobiDB-lite"/>
    </source>
</evidence>
<keyword evidence="2" id="KW-1184">Jasmonic acid signaling pathway</keyword>
<comment type="similarity">
    <text evidence="1 2">Belongs to the TIFY/JAZ family.</text>
</comment>
<comment type="domain">
    <text evidence="2">The jas domain is required for interaction with COI1.</text>
</comment>
<dbReference type="InterPro" id="IPR018467">
    <property type="entry name" value="CCT_CS"/>
</dbReference>
<dbReference type="GO" id="GO:0005634">
    <property type="term" value="C:nucleus"/>
    <property type="evidence" value="ECO:0007669"/>
    <property type="project" value="UniProtKB-SubCell"/>
</dbReference>
<evidence type="ECO:0000256" key="2">
    <source>
        <dbReference type="RuleBase" id="RU369065"/>
    </source>
</evidence>
<dbReference type="PANTHER" id="PTHR33077:SF17">
    <property type="entry name" value="PROTEIN TIFY 5B"/>
    <property type="match status" value="1"/>
</dbReference>
<dbReference type="GO" id="GO:0031347">
    <property type="term" value="P:regulation of defense response"/>
    <property type="evidence" value="ECO:0007669"/>
    <property type="project" value="UniProtKB-UniRule"/>
</dbReference>
<dbReference type="EMBL" id="KJ001644">
    <property type="protein sequence ID" value="AIY25008.1"/>
    <property type="molecule type" value="mRNA"/>
</dbReference>
<dbReference type="PROSITE" id="PS51320">
    <property type="entry name" value="TIFY"/>
    <property type="match status" value="1"/>
</dbReference>